<dbReference type="AlphaFoldDB" id="A0A6D2HTB4"/>
<evidence type="ECO:0000256" key="3">
    <source>
        <dbReference type="ARBA" id="ARBA00013163"/>
    </source>
</evidence>
<dbReference type="CDD" id="cd00771">
    <property type="entry name" value="ThrRS_core"/>
    <property type="match status" value="1"/>
</dbReference>
<evidence type="ECO:0000256" key="10">
    <source>
        <dbReference type="ARBA" id="ARBA00031900"/>
    </source>
</evidence>
<evidence type="ECO:0000256" key="7">
    <source>
        <dbReference type="ARBA" id="ARBA00022840"/>
    </source>
</evidence>
<keyword evidence="5" id="KW-0436">Ligase</keyword>
<dbReference type="OrthoDB" id="5423599at2759"/>
<dbReference type="InterPro" id="IPR047246">
    <property type="entry name" value="ThrRS_anticodon"/>
</dbReference>
<feature type="domain" description="Aminoacyl-transfer RNA synthetases class-II family profile" evidence="12">
    <location>
        <begin position="351"/>
        <end position="615"/>
    </location>
</feature>
<evidence type="ECO:0000256" key="6">
    <source>
        <dbReference type="ARBA" id="ARBA00022741"/>
    </source>
</evidence>
<evidence type="ECO:0000313" key="14">
    <source>
        <dbReference type="EMBL" id="CAA7017163.1"/>
    </source>
</evidence>
<dbReference type="CDD" id="cd01667">
    <property type="entry name" value="TGS_ThrRS"/>
    <property type="match status" value="1"/>
</dbReference>
<reference evidence="14" key="1">
    <citation type="submission" date="2020-01" db="EMBL/GenBank/DDBJ databases">
        <authorList>
            <person name="Mishra B."/>
        </authorList>
    </citation>
    <scope>NUCLEOTIDE SEQUENCE [LARGE SCALE GENOMIC DNA]</scope>
</reference>
<proteinExistence type="inferred from homology"/>
<dbReference type="InterPro" id="IPR004154">
    <property type="entry name" value="Anticodon-bd"/>
</dbReference>
<dbReference type="InterPro" id="IPR002320">
    <property type="entry name" value="Thr-tRNA-ligase_IIa"/>
</dbReference>
<comment type="similarity">
    <text evidence="2">Belongs to the class-II aminoacyl-tRNA synthetase family.</text>
</comment>
<dbReference type="GO" id="GO:0009507">
    <property type="term" value="C:chloroplast"/>
    <property type="evidence" value="ECO:0007669"/>
    <property type="project" value="TreeGrafter"/>
</dbReference>
<dbReference type="GO" id="GO:0006435">
    <property type="term" value="P:threonyl-tRNA aminoacylation"/>
    <property type="evidence" value="ECO:0007669"/>
    <property type="project" value="InterPro"/>
</dbReference>
<comment type="caution">
    <text evidence="14">The sequence shown here is derived from an EMBL/GenBank/DDBJ whole genome shotgun (WGS) entry which is preliminary data.</text>
</comment>
<dbReference type="Gene3D" id="3.40.50.800">
    <property type="entry name" value="Anticodon-binding domain"/>
    <property type="match status" value="1"/>
</dbReference>
<keyword evidence="7" id="KW-0067">ATP-binding</keyword>
<dbReference type="InterPro" id="IPR004095">
    <property type="entry name" value="TGS"/>
</dbReference>
<dbReference type="Gene3D" id="3.10.20.30">
    <property type="match status" value="1"/>
</dbReference>
<evidence type="ECO:0000256" key="8">
    <source>
        <dbReference type="ARBA" id="ARBA00022917"/>
    </source>
</evidence>
<dbReference type="InterPro" id="IPR012675">
    <property type="entry name" value="Beta-grasp_dom_sf"/>
</dbReference>
<dbReference type="FunFam" id="3.10.20.30:FF:000006">
    <property type="entry name" value="Threonine--tRNA ligase, cytoplasmic"/>
    <property type="match status" value="1"/>
</dbReference>
<dbReference type="InterPro" id="IPR012947">
    <property type="entry name" value="tRNA_SAD"/>
</dbReference>
<keyword evidence="9" id="KW-0030">Aminoacyl-tRNA synthetase</keyword>
<feature type="domain" description="TGS" evidence="13">
    <location>
        <begin position="81"/>
        <end position="143"/>
    </location>
</feature>
<dbReference type="HAMAP" id="MF_00184">
    <property type="entry name" value="Thr_tRNA_synth"/>
    <property type="match status" value="1"/>
</dbReference>
<dbReference type="FunFam" id="3.40.50.800:FF:000019">
    <property type="entry name" value="Threonine--tRNA ligase mitochondrial 1"/>
    <property type="match status" value="1"/>
</dbReference>
<dbReference type="Proteomes" id="UP000467841">
    <property type="component" value="Unassembled WGS sequence"/>
</dbReference>
<dbReference type="EC" id="6.1.1.3" evidence="3"/>
<accession>A0A6D2HTB4</accession>
<keyword evidence="6" id="KW-0547">Nucleotide-binding</keyword>
<dbReference type="Pfam" id="PF03129">
    <property type="entry name" value="HGTP_anticodon"/>
    <property type="match status" value="1"/>
</dbReference>
<dbReference type="InterPro" id="IPR002314">
    <property type="entry name" value="aa-tRNA-synt_IIb"/>
</dbReference>
<dbReference type="PANTHER" id="PTHR11451">
    <property type="entry name" value="THREONINE-TRNA LIGASE"/>
    <property type="match status" value="1"/>
</dbReference>
<evidence type="ECO:0000256" key="9">
    <source>
        <dbReference type="ARBA" id="ARBA00023146"/>
    </source>
</evidence>
<name>A0A6D2HTB4_9BRAS</name>
<dbReference type="Gene3D" id="3.30.980.10">
    <property type="entry name" value="Threonyl-trna Synthetase, Chain A, domain 2"/>
    <property type="match status" value="1"/>
</dbReference>
<sequence length="717" mass="82201">MLLRLTALSIRRYATASSSSSSSSYLPSRLAPASSFCTVPTMAASHPKDEAYLTAVIPKRIKLFEQIQANQLEKLKSLPHDPIKITLPDGNVKEGKTWETTPMDIAGQISKGLANSALISAVNDELWDMSRPLEGDCKLELFKFDSDKGRDTLWHSSAHILGQALEQEYGCQLCIGPCTTRGEGFYYDGFYNDLGLNDNHFPNIEAGAAKAAKEAQPFERIEVTKDQALEMFSDNKFKIEIINDLPAEKTITVYRCGPLVDLCRGPHIPNTSFVKAFKCLRASSAYWRGSKDRESLQRVYGISYPDQKQLKKYLQFLEEAKKYDHRLLGQKQELFFCHPLSPGSWFFLPLGTRVYNKLMEFIKEQYWKRGYTEVITPNMYNMNLWETSGHAANYKENMFTFDIEKQEFGLKPMNCPGHCLMFQHRVRSYRELPIRLADFGVLHRNEASGALSGLTRVRRFQQDDAHIFCTEDQVTEEVKAVLEFIDYAYKIFGFTYELKLSTRPEKYLGDLETWDKAESDLKIALEEFGKDWVLNEGDGAFYGPKIDITVSDAMNRKFQCATLQLDFQLPDRFKLEYSGDDEAKRLRPVMIHRAVLGSVERMFAILLEHYKGKWPFWLSPRQAIVCPISKKSEEYAKQVKNKIHEAGYYVDADMTDRKIDKKVREAQLAQYNYILVVGENEAATGQVNVRMRDSAVLTPKSIEDLLEEFITKTAEYQ</sequence>
<dbReference type="Gene3D" id="3.30.930.10">
    <property type="entry name" value="Bira Bifunctional Protein, Domain 2"/>
    <property type="match status" value="1"/>
</dbReference>
<evidence type="ECO:0000259" key="13">
    <source>
        <dbReference type="PROSITE" id="PS51880"/>
    </source>
</evidence>
<evidence type="ECO:0000256" key="2">
    <source>
        <dbReference type="ARBA" id="ARBA00008226"/>
    </source>
</evidence>
<dbReference type="NCBIfam" id="TIGR00418">
    <property type="entry name" value="thrS"/>
    <property type="match status" value="1"/>
</dbReference>
<dbReference type="GO" id="GO:0005739">
    <property type="term" value="C:mitochondrion"/>
    <property type="evidence" value="ECO:0007669"/>
    <property type="project" value="TreeGrafter"/>
</dbReference>
<dbReference type="CDD" id="cd00860">
    <property type="entry name" value="ThrRS_anticodon"/>
    <property type="match status" value="1"/>
</dbReference>
<dbReference type="SMART" id="SM00863">
    <property type="entry name" value="tRNA_SAD"/>
    <property type="match status" value="1"/>
</dbReference>
<dbReference type="InterPro" id="IPR045864">
    <property type="entry name" value="aa-tRNA-synth_II/BPL/LPL"/>
</dbReference>
<dbReference type="InterPro" id="IPR006195">
    <property type="entry name" value="aa-tRNA-synth_II"/>
</dbReference>
<dbReference type="EMBL" id="CACVBM020000299">
    <property type="protein sequence ID" value="CAA7017163.1"/>
    <property type="molecule type" value="Genomic_DNA"/>
</dbReference>
<dbReference type="Pfam" id="PF00587">
    <property type="entry name" value="tRNA-synt_2b"/>
    <property type="match status" value="1"/>
</dbReference>
<dbReference type="GO" id="GO:0005524">
    <property type="term" value="F:ATP binding"/>
    <property type="evidence" value="ECO:0007669"/>
    <property type="project" value="UniProtKB-KW"/>
</dbReference>
<dbReference type="PANTHER" id="PTHR11451:SF46">
    <property type="entry name" value="THREONINE--TRNA LIGASE"/>
    <property type="match status" value="1"/>
</dbReference>
<dbReference type="SUPFAM" id="SSF55186">
    <property type="entry name" value="ThrRS/AlaRS common domain"/>
    <property type="match status" value="1"/>
</dbReference>
<dbReference type="SUPFAM" id="SSF55681">
    <property type="entry name" value="Class II aaRS and biotin synthetases"/>
    <property type="match status" value="1"/>
</dbReference>
<comment type="catalytic activity">
    <reaction evidence="11">
        <text>tRNA(Thr) + L-threonine + ATP = L-threonyl-tRNA(Thr) + AMP + diphosphate + H(+)</text>
        <dbReference type="Rhea" id="RHEA:24624"/>
        <dbReference type="Rhea" id="RHEA-COMP:9670"/>
        <dbReference type="Rhea" id="RHEA-COMP:9704"/>
        <dbReference type="ChEBI" id="CHEBI:15378"/>
        <dbReference type="ChEBI" id="CHEBI:30616"/>
        <dbReference type="ChEBI" id="CHEBI:33019"/>
        <dbReference type="ChEBI" id="CHEBI:57926"/>
        <dbReference type="ChEBI" id="CHEBI:78442"/>
        <dbReference type="ChEBI" id="CHEBI:78534"/>
        <dbReference type="ChEBI" id="CHEBI:456215"/>
        <dbReference type="EC" id="6.1.1.3"/>
    </reaction>
</comment>
<dbReference type="Pfam" id="PF07973">
    <property type="entry name" value="tRNA_SAD"/>
    <property type="match status" value="1"/>
</dbReference>
<dbReference type="InterPro" id="IPR012676">
    <property type="entry name" value="TGS-like"/>
</dbReference>
<gene>
    <name evidence="14" type="ORF">MERR_LOCUS4398</name>
</gene>
<dbReference type="InterPro" id="IPR033728">
    <property type="entry name" value="ThrRS_core"/>
</dbReference>
<evidence type="ECO:0000256" key="11">
    <source>
        <dbReference type="ARBA" id="ARBA00049515"/>
    </source>
</evidence>
<dbReference type="SUPFAM" id="SSF81271">
    <property type="entry name" value="TGS-like"/>
    <property type="match status" value="1"/>
</dbReference>
<keyword evidence="8" id="KW-0648">Protein biosynthesis</keyword>
<dbReference type="Pfam" id="PF02824">
    <property type="entry name" value="TGS"/>
    <property type="match status" value="1"/>
</dbReference>
<dbReference type="PRINTS" id="PR01047">
    <property type="entry name" value="TRNASYNTHTHR"/>
</dbReference>
<dbReference type="GO" id="GO:0004829">
    <property type="term" value="F:threonine-tRNA ligase activity"/>
    <property type="evidence" value="ECO:0007669"/>
    <property type="project" value="UniProtKB-EC"/>
</dbReference>
<dbReference type="SUPFAM" id="SSF52954">
    <property type="entry name" value="Class II aaRS ABD-related"/>
    <property type="match status" value="1"/>
</dbReference>
<dbReference type="PROSITE" id="PS51880">
    <property type="entry name" value="TGS"/>
    <property type="match status" value="1"/>
</dbReference>
<organism evidence="14 15">
    <name type="scientific">Microthlaspi erraticum</name>
    <dbReference type="NCBI Taxonomy" id="1685480"/>
    <lineage>
        <taxon>Eukaryota</taxon>
        <taxon>Viridiplantae</taxon>
        <taxon>Streptophyta</taxon>
        <taxon>Embryophyta</taxon>
        <taxon>Tracheophyta</taxon>
        <taxon>Spermatophyta</taxon>
        <taxon>Magnoliopsida</taxon>
        <taxon>eudicotyledons</taxon>
        <taxon>Gunneridae</taxon>
        <taxon>Pentapetalae</taxon>
        <taxon>rosids</taxon>
        <taxon>malvids</taxon>
        <taxon>Brassicales</taxon>
        <taxon>Brassicaceae</taxon>
        <taxon>Coluteocarpeae</taxon>
        <taxon>Microthlaspi</taxon>
    </lineage>
</organism>
<evidence type="ECO:0000259" key="12">
    <source>
        <dbReference type="PROSITE" id="PS50862"/>
    </source>
</evidence>
<dbReference type="InterPro" id="IPR036621">
    <property type="entry name" value="Anticodon-bd_dom_sf"/>
</dbReference>
<protein>
    <recommendedName>
        <fullName evidence="3">threonine--tRNA ligase</fullName>
        <ecNumber evidence="3">6.1.1.3</ecNumber>
    </recommendedName>
    <alternativeName>
        <fullName evidence="10">Threonyl-tRNA synthetase</fullName>
    </alternativeName>
</protein>
<dbReference type="FunFam" id="3.30.980.10:FF:000005">
    <property type="entry name" value="Threonyl-tRNA synthetase, mitochondrial"/>
    <property type="match status" value="1"/>
</dbReference>
<dbReference type="PROSITE" id="PS50862">
    <property type="entry name" value="AA_TRNA_LIGASE_II"/>
    <property type="match status" value="1"/>
</dbReference>
<evidence type="ECO:0000256" key="1">
    <source>
        <dbReference type="ARBA" id="ARBA00004496"/>
    </source>
</evidence>
<evidence type="ECO:0000256" key="4">
    <source>
        <dbReference type="ARBA" id="ARBA00022490"/>
    </source>
</evidence>
<evidence type="ECO:0000256" key="5">
    <source>
        <dbReference type="ARBA" id="ARBA00022598"/>
    </source>
</evidence>
<keyword evidence="15" id="KW-1185">Reference proteome</keyword>
<dbReference type="FunFam" id="3.30.930.10:FF:000009">
    <property type="entry name" value="Threonine--tRNA ligase 2, cytoplasmic"/>
    <property type="match status" value="1"/>
</dbReference>
<comment type="subcellular location">
    <subcellularLocation>
        <location evidence="1">Cytoplasm</location>
    </subcellularLocation>
</comment>
<evidence type="ECO:0000313" key="15">
    <source>
        <dbReference type="Proteomes" id="UP000467841"/>
    </source>
</evidence>
<dbReference type="InterPro" id="IPR018163">
    <property type="entry name" value="Thr/Ala-tRNA-synth_IIc_edit"/>
</dbReference>
<keyword evidence="4" id="KW-0963">Cytoplasm</keyword>